<accession>A0A1Y2MRU1</accession>
<dbReference type="OrthoDB" id="9803968at2"/>
<dbReference type="InterPro" id="IPR042099">
    <property type="entry name" value="ANL_N_sf"/>
</dbReference>
<dbReference type="GO" id="GO:0004467">
    <property type="term" value="F:long-chain fatty acid-CoA ligase activity"/>
    <property type="evidence" value="ECO:0007669"/>
    <property type="project" value="UniProtKB-EC"/>
</dbReference>
<dbReference type="Pfam" id="PF13193">
    <property type="entry name" value="AMP-binding_C"/>
    <property type="match status" value="1"/>
</dbReference>
<dbReference type="PANTHER" id="PTHR43767:SF7">
    <property type="entry name" value="MEDIUM_LONG-CHAIN-FATTY-ACID--COA LIGASE FADD8"/>
    <property type="match status" value="1"/>
</dbReference>
<dbReference type="InterPro" id="IPR000873">
    <property type="entry name" value="AMP-dep_synth/lig_dom"/>
</dbReference>
<dbReference type="Proteomes" id="UP000194360">
    <property type="component" value="Unassembled WGS sequence"/>
</dbReference>
<dbReference type="STRING" id="2074.BG845_04339"/>
<dbReference type="AlphaFoldDB" id="A0A1Y2MRU1"/>
<dbReference type="InterPro" id="IPR025110">
    <property type="entry name" value="AMP-bd_C"/>
</dbReference>
<dbReference type="Pfam" id="PF00501">
    <property type="entry name" value="AMP-binding"/>
    <property type="match status" value="1"/>
</dbReference>
<keyword evidence="3" id="KW-0436">Ligase</keyword>
<evidence type="ECO:0000259" key="1">
    <source>
        <dbReference type="Pfam" id="PF00501"/>
    </source>
</evidence>
<dbReference type="InterPro" id="IPR020845">
    <property type="entry name" value="AMP-binding_CS"/>
</dbReference>
<dbReference type="RefSeq" id="WP_085914531.1">
    <property type="nucleotide sequence ID" value="NZ_AP018920.1"/>
</dbReference>
<organism evidence="3 4">
    <name type="scientific">Pseudonocardia autotrophica</name>
    <name type="common">Amycolata autotrophica</name>
    <name type="synonym">Nocardia autotrophica</name>
    <dbReference type="NCBI Taxonomy" id="2074"/>
    <lineage>
        <taxon>Bacteria</taxon>
        <taxon>Bacillati</taxon>
        <taxon>Actinomycetota</taxon>
        <taxon>Actinomycetes</taxon>
        <taxon>Pseudonocardiales</taxon>
        <taxon>Pseudonocardiaceae</taxon>
        <taxon>Pseudonocardia</taxon>
    </lineage>
</organism>
<name>A0A1Y2MRU1_PSEAH</name>
<dbReference type="SUPFAM" id="SSF56801">
    <property type="entry name" value="Acetyl-CoA synthetase-like"/>
    <property type="match status" value="1"/>
</dbReference>
<gene>
    <name evidence="3" type="primary">lcfB_18</name>
    <name evidence="3" type="ORF">BG845_04339</name>
</gene>
<protein>
    <submittedName>
        <fullName evidence="3">Long-chain-fatty-acid--CoA ligase</fullName>
        <ecNumber evidence="3">6.2.1.3</ecNumber>
    </submittedName>
</protein>
<feature type="domain" description="AMP-binding enzyme C-terminal" evidence="2">
    <location>
        <begin position="427"/>
        <end position="502"/>
    </location>
</feature>
<dbReference type="InterPro" id="IPR050237">
    <property type="entry name" value="ATP-dep_AMP-bd_enzyme"/>
</dbReference>
<comment type="caution">
    <text evidence="3">The sequence shown here is derived from an EMBL/GenBank/DDBJ whole genome shotgun (WGS) entry which is preliminary data.</text>
</comment>
<dbReference type="PROSITE" id="PS00455">
    <property type="entry name" value="AMP_BINDING"/>
    <property type="match status" value="1"/>
</dbReference>
<dbReference type="Gene3D" id="3.40.50.12780">
    <property type="entry name" value="N-terminal domain of ligase-like"/>
    <property type="match status" value="1"/>
</dbReference>
<reference evidence="3 4" key="1">
    <citation type="submission" date="2016-09" db="EMBL/GenBank/DDBJ databases">
        <title>Pseudonocardia autotrophica DSM535, a candidate organism with high potential of specific P450 cytochromes.</title>
        <authorList>
            <person name="Grumaz C."/>
            <person name="Vainshtein Y."/>
            <person name="Kirstahler P."/>
            <person name="Sohn K."/>
        </authorList>
    </citation>
    <scope>NUCLEOTIDE SEQUENCE [LARGE SCALE GENOMIC DNA]</scope>
    <source>
        <strain evidence="3 4">DSM 535</strain>
    </source>
</reference>
<dbReference type="Gene3D" id="3.30.300.30">
    <property type="match status" value="1"/>
</dbReference>
<evidence type="ECO:0000259" key="2">
    <source>
        <dbReference type="Pfam" id="PF13193"/>
    </source>
</evidence>
<dbReference type="EC" id="6.2.1.3" evidence="3"/>
<dbReference type="PANTHER" id="PTHR43767">
    <property type="entry name" value="LONG-CHAIN-FATTY-ACID--COA LIGASE"/>
    <property type="match status" value="1"/>
</dbReference>
<keyword evidence="4" id="KW-1185">Reference proteome</keyword>
<evidence type="ECO:0000313" key="4">
    <source>
        <dbReference type="Proteomes" id="UP000194360"/>
    </source>
</evidence>
<feature type="domain" description="AMP-dependent synthetase/ligase" evidence="1">
    <location>
        <begin position="9"/>
        <end position="377"/>
    </location>
</feature>
<dbReference type="EMBL" id="MIGB01000026">
    <property type="protein sequence ID" value="OSY37933.1"/>
    <property type="molecule type" value="Genomic_DNA"/>
</dbReference>
<sequence length="520" mass="55529">MRVIDYIDKGADRDPDRPLIVTDSTIITHGEARAASWRYAAGLHAAGLQVGDAVGVLAPNCPEAVLAMWGLWRAGGAWVPLNPLNSLSATLDFANTVDCRWLFLHSAFAADVDRIRAAVPGVRAVVALDRPFPGATSMTDFLAAGAGTTVPDWDDPFGSPDVTCALWPTGGTTGKSKAVRFPNSVWAALTETATRDWSITEHPVNLAVAPMTHAAGGVAVIYASVGATIILRPGFDADDVLTQIEKHRVTTVFLPPTAYYGVLDQQRTKPRDCSSLQMLLLAAAPVSPERLGQGVELFGPCIAQCWGQAESPMVLTWLSPSDVAAAVAGDHPERLASCGRPTFSSRVAVMAEDGRLLPAGERGELVARGALVAPEYLHQADETAAIRRFGWHHTGDIGYIDDDGFVYIVDRLKEMIITGGFNVYPAEVEAALLRLDGVRGCAVVGAPDPKWGEAVVAFVVPNEPDAVDPDSVIGAVREMLGPIKTPKRIMFVDRLPQTPVGKIDKKAIRAELWAGLERAL</sequence>
<dbReference type="InterPro" id="IPR045851">
    <property type="entry name" value="AMP-bd_C_sf"/>
</dbReference>
<evidence type="ECO:0000313" key="3">
    <source>
        <dbReference type="EMBL" id="OSY37933.1"/>
    </source>
</evidence>
<proteinExistence type="predicted"/>